<keyword evidence="3" id="KW-1185">Reference proteome</keyword>
<proteinExistence type="predicted"/>
<evidence type="ECO:0000313" key="3">
    <source>
        <dbReference type="Proteomes" id="UP000700596"/>
    </source>
</evidence>
<name>A0A9P9EAW9_9PLEO</name>
<dbReference type="OrthoDB" id="3553147at2759"/>
<sequence length="626" mass="70938">MSTETTTFQYAPLSVADREIRLLRLPTKDPDIPPEKSNFTIFHASLDSSVAYRALSYSWGSPTPPKEVRVNDHLFMVTANLFDALIGLQREDEERVIWIDAICINQTDSIEKSTQVALMRHIYKRANEVLIWLGPSTPQTDCTMQEIRKLGGALLQAGLWEISSSDLANWDRTDEVDSKVARIKEEVTAIAKPMISQIRDGGYPFWWIMSDLGKRIWFRRVWCIQECSNARVATFRCGTEDVDFAAYWATCVFTHIFHGITLSQAAGKWDIDANFVWLFNLLTSSFPSELVGIRRKYLVGEGKDLISLLYTANVLDSSQQRIQATDPRDRVYALLGIAIDEAAREIVPDYTLSCAHTYIQVARTLLKHGHSDVLSLCRARDVCQDLPSWVPDWSGANRKPWAQSPFEKFFNASRTLHHALGAKESVDYTQIILEGYFVDQIEEVGHAFSMGIEDKFDYDSADGLFKDVDRFLQDNDRYTLGEKEEAMWRIPVSDTEVSDLVGQCKRAGKSSHMKEGYKILRKQIAEEATVEDLESGRISHASYLCQMERMYDCRPISSKTGFVGIGPMLAKSGDTIVIFKGAGVPYILRQEATKASWTLVGEAHIYGIMDGEFMEQNPELEDFIIQ</sequence>
<dbReference type="PANTHER" id="PTHR24148:SF73">
    <property type="entry name" value="HET DOMAIN PROTEIN (AFU_ORTHOLOGUE AFUA_8G01020)"/>
    <property type="match status" value="1"/>
</dbReference>
<organism evidence="2 3">
    <name type="scientific">Dendryphion nanum</name>
    <dbReference type="NCBI Taxonomy" id="256645"/>
    <lineage>
        <taxon>Eukaryota</taxon>
        <taxon>Fungi</taxon>
        <taxon>Dikarya</taxon>
        <taxon>Ascomycota</taxon>
        <taxon>Pezizomycotina</taxon>
        <taxon>Dothideomycetes</taxon>
        <taxon>Pleosporomycetidae</taxon>
        <taxon>Pleosporales</taxon>
        <taxon>Torulaceae</taxon>
        <taxon>Dendryphion</taxon>
    </lineage>
</organism>
<protein>
    <submittedName>
        <fullName evidence="2">Heterokaryon incompatibility protein-domain-containing protein</fullName>
    </submittedName>
</protein>
<evidence type="ECO:0000313" key="2">
    <source>
        <dbReference type="EMBL" id="KAH7135000.1"/>
    </source>
</evidence>
<feature type="domain" description="Heterokaryon incompatibility" evidence="1">
    <location>
        <begin position="52"/>
        <end position="226"/>
    </location>
</feature>
<dbReference type="InterPro" id="IPR052895">
    <property type="entry name" value="HetReg/Transcr_Mod"/>
</dbReference>
<dbReference type="PANTHER" id="PTHR24148">
    <property type="entry name" value="ANKYRIN REPEAT DOMAIN-CONTAINING PROTEIN 39 HOMOLOG-RELATED"/>
    <property type="match status" value="1"/>
</dbReference>
<gene>
    <name evidence="2" type="ORF">B0J11DRAFT_517312</name>
</gene>
<dbReference type="EMBL" id="JAGMWT010000002">
    <property type="protein sequence ID" value="KAH7135000.1"/>
    <property type="molecule type" value="Genomic_DNA"/>
</dbReference>
<comment type="caution">
    <text evidence="2">The sequence shown here is derived from an EMBL/GenBank/DDBJ whole genome shotgun (WGS) entry which is preliminary data.</text>
</comment>
<dbReference type="Proteomes" id="UP000700596">
    <property type="component" value="Unassembled WGS sequence"/>
</dbReference>
<accession>A0A9P9EAW9</accession>
<dbReference type="AlphaFoldDB" id="A0A9P9EAW9"/>
<dbReference type="InterPro" id="IPR010730">
    <property type="entry name" value="HET"/>
</dbReference>
<dbReference type="Pfam" id="PF06985">
    <property type="entry name" value="HET"/>
    <property type="match status" value="1"/>
</dbReference>
<reference evidence="2" key="1">
    <citation type="journal article" date="2021" name="Nat. Commun.">
        <title>Genetic determinants of endophytism in the Arabidopsis root mycobiome.</title>
        <authorList>
            <person name="Mesny F."/>
            <person name="Miyauchi S."/>
            <person name="Thiergart T."/>
            <person name="Pickel B."/>
            <person name="Atanasova L."/>
            <person name="Karlsson M."/>
            <person name="Huettel B."/>
            <person name="Barry K.W."/>
            <person name="Haridas S."/>
            <person name="Chen C."/>
            <person name="Bauer D."/>
            <person name="Andreopoulos W."/>
            <person name="Pangilinan J."/>
            <person name="LaButti K."/>
            <person name="Riley R."/>
            <person name="Lipzen A."/>
            <person name="Clum A."/>
            <person name="Drula E."/>
            <person name="Henrissat B."/>
            <person name="Kohler A."/>
            <person name="Grigoriev I.V."/>
            <person name="Martin F.M."/>
            <person name="Hacquard S."/>
        </authorList>
    </citation>
    <scope>NUCLEOTIDE SEQUENCE</scope>
    <source>
        <strain evidence="2">MPI-CAGE-CH-0243</strain>
    </source>
</reference>
<dbReference type="Pfam" id="PF26639">
    <property type="entry name" value="Het-6_barrel"/>
    <property type="match status" value="1"/>
</dbReference>
<evidence type="ECO:0000259" key="1">
    <source>
        <dbReference type="Pfam" id="PF06985"/>
    </source>
</evidence>